<evidence type="ECO:0000313" key="3">
    <source>
        <dbReference type="Proteomes" id="UP000676336"/>
    </source>
</evidence>
<feature type="domain" description="Dynein heavy chain tail" evidence="1">
    <location>
        <begin position="202"/>
        <end position="348"/>
    </location>
</feature>
<dbReference type="GO" id="GO:0045505">
    <property type="term" value="F:dynein intermediate chain binding"/>
    <property type="evidence" value="ECO:0007669"/>
    <property type="project" value="InterPro"/>
</dbReference>
<dbReference type="GO" id="GO:0007018">
    <property type="term" value="P:microtubule-based movement"/>
    <property type="evidence" value="ECO:0007669"/>
    <property type="project" value="InterPro"/>
</dbReference>
<sequence>MIEIEYNEKKARRSSILKTSVDISLLNYVQKLITLPELTDEMWTKDLLSILENFLSSKRQCLLIACVDRHTSTLQLLHSIPSMAKSIDKIYSLCYFIRKNDSTEFITSIDEFLKQILFGFINGKSIQCLTALVSTLFGPLFMDNSTVQDIIKNDFASELNQFLATFYEIQYKHITSRTYLFIPKDGADKTIEELLKDKALVTRFESVMVKWYHQLKEVLLVQDRLMSNNEQSAGIHEEISCWQECLMDLHFIRKQLQRTELRNIIQVLVASKSAYVHQFLQAENQVQEFIEYVEDCLKFLKILDQPSSQLNDISLEKLKDVITDIFYRILITWHHSKFFATSQRIKLVISKECEVSISLPMLMSYVNQEVTLKSREFHFMESIHEIELIIVKLINKSMAKAITLEQIIDILQVFANFQSRTNINHVLIDKTRDIYRLFLLQIDDIRSQIGSHQILDDEKIARTYFDLFLPHYPAKAMWISSLIERITNSYHLLNQSSNLPFVLQRNEIKLAYEKLLIFAENIQKRIYQEWWTTASELQPKKLLQKPFLKENTEKKHFIDVYFDPQITIALNESVWWIRLNYEIPFSLTDVYNTRKSYRQMKEETHGFIRKFNKTIESLTDQELCLFEERIRMIFKKLQPAFIGRVNYVNENTFHDFALEANRIIDQFMNMVTLFKENYVKSCAKCVTISQKLFIKIDPGIIFNYTTFTELLKSVNQGSQHSINDMYGEIALGIRMQQMIFKDDPDKVIHRTFSD</sequence>
<dbReference type="Pfam" id="PF08385">
    <property type="entry name" value="DHC_N1"/>
    <property type="match status" value="2"/>
</dbReference>
<evidence type="ECO:0000313" key="2">
    <source>
        <dbReference type="EMBL" id="CAF3994349.1"/>
    </source>
</evidence>
<dbReference type="PANTHER" id="PTHR46532:SF11">
    <property type="entry name" value="DYNEIN AXONEMAL HEAVY CHAIN 12"/>
    <property type="match status" value="1"/>
</dbReference>
<dbReference type="AlphaFoldDB" id="A0A8S2NAG6"/>
<dbReference type="InterPro" id="IPR026983">
    <property type="entry name" value="DHC"/>
</dbReference>
<protein>
    <recommendedName>
        <fullName evidence="1">Dynein heavy chain tail domain-containing protein</fullName>
    </recommendedName>
</protein>
<dbReference type="GO" id="GO:0051959">
    <property type="term" value="F:dynein light intermediate chain binding"/>
    <property type="evidence" value="ECO:0007669"/>
    <property type="project" value="InterPro"/>
</dbReference>
<dbReference type="EMBL" id="CAJOBI010004209">
    <property type="protein sequence ID" value="CAF3994349.1"/>
    <property type="molecule type" value="Genomic_DNA"/>
</dbReference>
<dbReference type="Proteomes" id="UP000676336">
    <property type="component" value="Unassembled WGS sequence"/>
</dbReference>
<proteinExistence type="predicted"/>
<comment type="caution">
    <text evidence="2">The sequence shown here is derived from an EMBL/GenBank/DDBJ whole genome shotgun (WGS) entry which is preliminary data.</text>
</comment>
<accession>A0A8S2NAG6</accession>
<organism evidence="2 3">
    <name type="scientific">Rotaria magnacalcarata</name>
    <dbReference type="NCBI Taxonomy" id="392030"/>
    <lineage>
        <taxon>Eukaryota</taxon>
        <taxon>Metazoa</taxon>
        <taxon>Spiralia</taxon>
        <taxon>Gnathifera</taxon>
        <taxon>Rotifera</taxon>
        <taxon>Eurotatoria</taxon>
        <taxon>Bdelloidea</taxon>
        <taxon>Philodinida</taxon>
        <taxon>Philodinidae</taxon>
        <taxon>Rotaria</taxon>
    </lineage>
</organism>
<evidence type="ECO:0000259" key="1">
    <source>
        <dbReference type="Pfam" id="PF08385"/>
    </source>
</evidence>
<reference evidence="2" key="1">
    <citation type="submission" date="2021-02" db="EMBL/GenBank/DDBJ databases">
        <authorList>
            <person name="Nowell W R."/>
        </authorList>
    </citation>
    <scope>NUCLEOTIDE SEQUENCE</scope>
</reference>
<feature type="domain" description="Dynein heavy chain tail" evidence="1">
    <location>
        <begin position="377"/>
        <end position="641"/>
    </location>
</feature>
<dbReference type="GO" id="GO:0005858">
    <property type="term" value="C:axonemal dynein complex"/>
    <property type="evidence" value="ECO:0007669"/>
    <property type="project" value="TreeGrafter"/>
</dbReference>
<dbReference type="PANTHER" id="PTHR46532">
    <property type="entry name" value="MALE FERTILITY FACTOR KL5"/>
    <property type="match status" value="1"/>
</dbReference>
<gene>
    <name evidence="2" type="ORF">SMN809_LOCUS11578</name>
</gene>
<dbReference type="InterPro" id="IPR013594">
    <property type="entry name" value="Dynein_heavy_tail"/>
</dbReference>
<name>A0A8S2NAG6_9BILA</name>